<feature type="compositionally biased region" description="Basic and acidic residues" evidence="1">
    <location>
        <begin position="1"/>
        <end position="19"/>
    </location>
</feature>
<name>K9HDW8_9PROT</name>
<keyword evidence="2" id="KW-0812">Transmembrane</keyword>
<accession>K9HDW8</accession>
<feature type="transmembrane region" description="Helical" evidence="2">
    <location>
        <begin position="38"/>
        <end position="58"/>
    </location>
</feature>
<sequence>MTPRDNSADRHDHPRDGDGRGGPGRGGRGGAGGPRRGLLTTLFAVFFIAYWLLSTFVFTRWVNDVGGFVWGWGILALPLVVPLYAVIQRLAFRRPAINRHRWLFLLLICVLTGALYPAIAAGIATVAMNALG</sequence>
<dbReference type="EMBL" id="ANHY01000022">
    <property type="protein sequence ID" value="EKV26936.1"/>
    <property type="molecule type" value="Genomic_DNA"/>
</dbReference>
<evidence type="ECO:0000256" key="1">
    <source>
        <dbReference type="SAM" id="MobiDB-lite"/>
    </source>
</evidence>
<feature type="region of interest" description="Disordered" evidence="1">
    <location>
        <begin position="1"/>
        <end position="33"/>
    </location>
</feature>
<dbReference type="PATRIC" id="fig|1238182.3.peg.4114"/>
<keyword evidence="2" id="KW-0472">Membrane</keyword>
<keyword evidence="2" id="KW-1133">Transmembrane helix</keyword>
<gene>
    <name evidence="3" type="ORF">C882_2160</name>
</gene>
<feature type="transmembrane region" description="Helical" evidence="2">
    <location>
        <begin position="103"/>
        <end position="128"/>
    </location>
</feature>
<protein>
    <submittedName>
        <fullName evidence="3">Uncharacterized protein</fullName>
    </submittedName>
</protein>
<organism evidence="3 4">
    <name type="scientific">Caenispirillum salinarum AK4</name>
    <dbReference type="NCBI Taxonomy" id="1238182"/>
    <lineage>
        <taxon>Bacteria</taxon>
        <taxon>Pseudomonadati</taxon>
        <taxon>Pseudomonadota</taxon>
        <taxon>Alphaproteobacteria</taxon>
        <taxon>Rhodospirillales</taxon>
        <taxon>Novispirillaceae</taxon>
        <taxon>Caenispirillum</taxon>
    </lineage>
</organism>
<reference evidence="3 4" key="1">
    <citation type="journal article" date="2013" name="Genome Announc.">
        <title>Draft Genome Sequence of an Alphaproteobacterium, Caenispirillum salinarum AK4(T), Isolated from a Solar Saltern.</title>
        <authorList>
            <person name="Khatri I."/>
            <person name="Singh A."/>
            <person name="Korpole S."/>
            <person name="Pinnaka A.K."/>
            <person name="Subramanian S."/>
        </authorList>
    </citation>
    <scope>NUCLEOTIDE SEQUENCE [LARGE SCALE GENOMIC DNA]</scope>
    <source>
        <strain evidence="3 4">AK4</strain>
    </source>
</reference>
<evidence type="ECO:0000256" key="2">
    <source>
        <dbReference type="SAM" id="Phobius"/>
    </source>
</evidence>
<keyword evidence="4" id="KW-1185">Reference proteome</keyword>
<comment type="caution">
    <text evidence="3">The sequence shown here is derived from an EMBL/GenBank/DDBJ whole genome shotgun (WGS) entry which is preliminary data.</text>
</comment>
<dbReference type="STRING" id="1238182.C882_2160"/>
<proteinExistence type="predicted"/>
<feature type="transmembrane region" description="Helical" evidence="2">
    <location>
        <begin position="70"/>
        <end position="91"/>
    </location>
</feature>
<evidence type="ECO:0000313" key="4">
    <source>
        <dbReference type="Proteomes" id="UP000009881"/>
    </source>
</evidence>
<evidence type="ECO:0000313" key="3">
    <source>
        <dbReference type="EMBL" id="EKV26936.1"/>
    </source>
</evidence>
<dbReference type="AlphaFoldDB" id="K9HDW8"/>
<dbReference type="RefSeq" id="WP_009542555.1">
    <property type="nucleotide sequence ID" value="NZ_ANHY01000022.1"/>
</dbReference>
<feature type="compositionally biased region" description="Gly residues" evidence="1">
    <location>
        <begin position="20"/>
        <end position="33"/>
    </location>
</feature>
<dbReference type="Proteomes" id="UP000009881">
    <property type="component" value="Unassembled WGS sequence"/>
</dbReference>